<reference evidence="1" key="1">
    <citation type="journal article" date="2021" name="Nat. Commun.">
        <title>Genetic determinants of endophytism in the Arabidopsis root mycobiome.</title>
        <authorList>
            <person name="Mesny F."/>
            <person name="Miyauchi S."/>
            <person name="Thiergart T."/>
            <person name="Pickel B."/>
            <person name="Atanasova L."/>
            <person name="Karlsson M."/>
            <person name="Huettel B."/>
            <person name="Barry K.W."/>
            <person name="Haridas S."/>
            <person name="Chen C."/>
            <person name="Bauer D."/>
            <person name="Andreopoulos W."/>
            <person name="Pangilinan J."/>
            <person name="LaButti K."/>
            <person name="Riley R."/>
            <person name="Lipzen A."/>
            <person name="Clum A."/>
            <person name="Drula E."/>
            <person name="Henrissat B."/>
            <person name="Kohler A."/>
            <person name="Grigoriev I.V."/>
            <person name="Martin F.M."/>
            <person name="Hacquard S."/>
        </authorList>
    </citation>
    <scope>NUCLEOTIDE SEQUENCE</scope>
    <source>
        <strain evidence="1">MPI-SDFR-AT-0073</strain>
    </source>
</reference>
<gene>
    <name evidence="1" type="ORF">BKA67DRAFT_660081</name>
</gene>
<dbReference type="Proteomes" id="UP000758603">
    <property type="component" value="Unassembled WGS sequence"/>
</dbReference>
<comment type="caution">
    <text evidence="1">The sequence shown here is derived from an EMBL/GenBank/DDBJ whole genome shotgun (WGS) entry which is preliminary data.</text>
</comment>
<organism evidence="1 2">
    <name type="scientific">Truncatella angustata</name>
    <dbReference type="NCBI Taxonomy" id="152316"/>
    <lineage>
        <taxon>Eukaryota</taxon>
        <taxon>Fungi</taxon>
        <taxon>Dikarya</taxon>
        <taxon>Ascomycota</taxon>
        <taxon>Pezizomycotina</taxon>
        <taxon>Sordariomycetes</taxon>
        <taxon>Xylariomycetidae</taxon>
        <taxon>Amphisphaeriales</taxon>
        <taxon>Sporocadaceae</taxon>
        <taxon>Truncatella</taxon>
    </lineage>
</organism>
<dbReference type="GeneID" id="70136450"/>
<dbReference type="AlphaFoldDB" id="A0A9P8UJS9"/>
<accession>A0A9P8UJS9</accession>
<protein>
    <submittedName>
        <fullName evidence="1">Uncharacterized protein</fullName>
    </submittedName>
</protein>
<proteinExistence type="predicted"/>
<evidence type="ECO:0000313" key="2">
    <source>
        <dbReference type="Proteomes" id="UP000758603"/>
    </source>
</evidence>
<keyword evidence="2" id="KW-1185">Reference proteome</keyword>
<name>A0A9P8UJS9_9PEZI</name>
<sequence>MATPNEFMDAASDPAYLPAFNAAVKELGYGLHFSMIGACRDLKARGVIVDDSAASRRIPTQDEVDKWHDVLEKHGLEKAGQRLFKNPEEYIKIVQ</sequence>
<evidence type="ECO:0000313" key="1">
    <source>
        <dbReference type="EMBL" id="KAH6653469.1"/>
    </source>
</evidence>
<dbReference type="EMBL" id="JAGPXC010000005">
    <property type="protein sequence ID" value="KAH6653469.1"/>
    <property type="molecule type" value="Genomic_DNA"/>
</dbReference>
<dbReference type="RefSeq" id="XP_045957746.1">
    <property type="nucleotide sequence ID" value="XM_046107559.1"/>
</dbReference>